<dbReference type="RefSeq" id="WP_209650670.1">
    <property type="nucleotide sequence ID" value="NZ_JBEPNV010000001.1"/>
</dbReference>
<evidence type="ECO:0000313" key="1">
    <source>
        <dbReference type="EMBL" id="MET3867855.1"/>
    </source>
</evidence>
<reference evidence="1 2" key="1">
    <citation type="submission" date="2024-06" db="EMBL/GenBank/DDBJ databases">
        <title>Genomics of switchgrass bacterial isolates.</title>
        <authorList>
            <person name="Shade A."/>
        </authorList>
    </citation>
    <scope>NUCLEOTIDE SEQUENCE [LARGE SCALE GENOMIC DNA]</scope>
    <source>
        <strain evidence="1 2">PvP084</strain>
    </source>
</reference>
<comment type="caution">
    <text evidence="1">The sequence shown here is derived from an EMBL/GenBank/DDBJ whole genome shotgun (WGS) entry which is preliminary data.</text>
</comment>
<evidence type="ECO:0000313" key="2">
    <source>
        <dbReference type="Proteomes" id="UP001549119"/>
    </source>
</evidence>
<protein>
    <submittedName>
        <fullName evidence="1">Uncharacterized protein</fullName>
    </submittedName>
</protein>
<proteinExistence type="predicted"/>
<name>A0ABV2NNC7_9HYPH</name>
<dbReference type="EMBL" id="JBEPNW010000002">
    <property type="protein sequence ID" value="MET3867855.1"/>
    <property type="molecule type" value="Genomic_DNA"/>
</dbReference>
<dbReference type="Proteomes" id="UP001549119">
    <property type="component" value="Unassembled WGS sequence"/>
</dbReference>
<accession>A0ABV2NNC7</accession>
<sequence>MTAPAQTDARAEAKERFCNAALWWMADQSCSEALAELEDAHEAYCAALRDSLAETLRAAREAA</sequence>
<organism evidence="1 2">
    <name type="scientific">Methylobacterium radiotolerans</name>
    <dbReference type="NCBI Taxonomy" id="31998"/>
    <lineage>
        <taxon>Bacteria</taxon>
        <taxon>Pseudomonadati</taxon>
        <taxon>Pseudomonadota</taxon>
        <taxon>Alphaproteobacteria</taxon>
        <taxon>Hyphomicrobiales</taxon>
        <taxon>Methylobacteriaceae</taxon>
        <taxon>Methylobacterium</taxon>
    </lineage>
</organism>
<keyword evidence="2" id="KW-1185">Reference proteome</keyword>
<gene>
    <name evidence="1" type="ORF">ABIC20_005164</name>
</gene>